<evidence type="ECO:0000313" key="3">
    <source>
        <dbReference type="Proteomes" id="UP000028091"/>
    </source>
</evidence>
<keyword evidence="3" id="KW-1185">Reference proteome</keyword>
<dbReference type="OrthoDB" id="2892509at2"/>
<comment type="caution">
    <text evidence="2">The sequence shown here is derived from an EMBL/GenBank/DDBJ whole genome shotgun (WGS) entry which is preliminary data.</text>
</comment>
<keyword evidence="1" id="KW-1133">Transmembrane helix</keyword>
<reference evidence="2 3" key="1">
    <citation type="submission" date="2012-09" db="EMBL/GenBank/DDBJ databases">
        <title>Genome Sequence of Bacillus sp. DW5-4.</title>
        <authorList>
            <person name="Lai Q."/>
            <person name="Liu Y."/>
            <person name="Shao Z."/>
        </authorList>
    </citation>
    <scope>NUCLEOTIDE SEQUENCE [LARGE SCALE GENOMIC DNA]</scope>
    <source>
        <strain evidence="2 3">DW5-4</strain>
    </source>
</reference>
<evidence type="ECO:0000256" key="1">
    <source>
        <dbReference type="SAM" id="Phobius"/>
    </source>
</evidence>
<gene>
    <name evidence="2" type="ORF">BA70_10295</name>
</gene>
<name>A0A081LE42_9BACI</name>
<keyword evidence="1" id="KW-0812">Transmembrane</keyword>
<organism evidence="2 3">
    <name type="scientific">Bacillus zhangzhouensis</name>
    <dbReference type="NCBI Taxonomy" id="1178540"/>
    <lineage>
        <taxon>Bacteria</taxon>
        <taxon>Bacillati</taxon>
        <taxon>Bacillota</taxon>
        <taxon>Bacilli</taxon>
        <taxon>Bacillales</taxon>
        <taxon>Bacillaceae</taxon>
        <taxon>Bacillus</taxon>
    </lineage>
</organism>
<dbReference type="RefSeq" id="WP_034318169.1">
    <property type="nucleotide sequence ID" value="NZ_JAVIKA010000001.1"/>
</dbReference>
<dbReference type="EMBL" id="JOTP01000003">
    <property type="protein sequence ID" value="KEP27518.1"/>
    <property type="molecule type" value="Genomic_DNA"/>
</dbReference>
<protein>
    <submittedName>
        <fullName evidence="2">Uncharacterized protein</fullName>
    </submittedName>
</protein>
<accession>A0A081LE42</accession>
<dbReference type="Proteomes" id="UP000028091">
    <property type="component" value="Unassembled WGS sequence"/>
</dbReference>
<dbReference type="eggNOG" id="ENOG5033FTK">
    <property type="taxonomic scope" value="Bacteria"/>
</dbReference>
<dbReference type="AlphaFoldDB" id="A0A081LE42"/>
<proteinExistence type="predicted"/>
<evidence type="ECO:0000313" key="2">
    <source>
        <dbReference type="EMBL" id="KEP27518.1"/>
    </source>
</evidence>
<sequence length="88" mass="9761">MRAFMEFLFKVLLVLFLTSGTLLVFGQILGILLQKGDMIIASTNLFKNPTLVLSAFFSLVGFSLHYIPEKKDTIYSDHESASAGDSLK</sequence>
<keyword evidence="1" id="KW-0472">Membrane</keyword>
<feature type="transmembrane region" description="Helical" evidence="1">
    <location>
        <begin position="50"/>
        <end position="67"/>
    </location>
</feature>